<proteinExistence type="predicted"/>
<sequence>MSKNDENGVSQDLICYRTTYAGYRVGVLAVAQNLLMVNGRSDCEVCLTCERSYKRVRLSCGRAHTTHHHHTNPLLTNPGQLLLLPLLKTSCDIRATPTPP</sequence>
<accession>A0A016VPT3</accession>
<dbReference type="EMBL" id="JARK01001343">
    <property type="protein sequence ID" value="EYC28783.1"/>
    <property type="molecule type" value="Genomic_DNA"/>
</dbReference>
<reference evidence="2" key="1">
    <citation type="journal article" date="2015" name="Nat. Genet.">
        <title>The genome and transcriptome of the zoonotic hookworm Ancylostoma ceylanicum identify infection-specific gene families.</title>
        <authorList>
            <person name="Schwarz E.M."/>
            <person name="Hu Y."/>
            <person name="Antoshechkin I."/>
            <person name="Miller M.M."/>
            <person name="Sternberg P.W."/>
            <person name="Aroian R.V."/>
        </authorList>
    </citation>
    <scope>NUCLEOTIDE SEQUENCE</scope>
    <source>
        <strain evidence="2">HY135</strain>
    </source>
</reference>
<keyword evidence="2" id="KW-1185">Reference proteome</keyword>
<evidence type="ECO:0000313" key="1">
    <source>
        <dbReference type="EMBL" id="EYC28783.1"/>
    </source>
</evidence>
<gene>
    <name evidence="1" type="primary">Acey_s0007.g3424</name>
    <name evidence="1" type="ORF">Y032_0007g3424</name>
</gene>
<name>A0A016VPT3_9BILA</name>
<dbReference type="Proteomes" id="UP000024635">
    <property type="component" value="Unassembled WGS sequence"/>
</dbReference>
<protein>
    <submittedName>
        <fullName evidence="1">Uncharacterized protein</fullName>
    </submittedName>
</protein>
<evidence type="ECO:0000313" key="2">
    <source>
        <dbReference type="Proteomes" id="UP000024635"/>
    </source>
</evidence>
<organism evidence="1 2">
    <name type="scientific">Ancylostoma ceylanicum</name>
    <dbReference type="NCBI Taxonomy" id="53326"/>
    <lineage>
        <taxon>Eukaryota</taxon>
        <taxon>Metazoa</taxon>
        <taxon>Ecdysozoa</taxon>
        <taxon>Nematoda</taxon>
        <taxon>Chromadorea</taxon>
        <taxon>Rhabditida</taxon>
        <taxon>Rhabditina</taxon>
        <taxon>Rhabditomorpha</taxon>
        <taxon>Strongyloidea</taxon>
        <taxon>Ancylostomatidae</taxon>
        <taxon>Ancylostomatinae</taxon>
        <taxon>Ancylostoma</taxon>
    </lineage>
</organism>
<dbReference type="AlphaFoldDB" id="A0A016VPT3"/>
<comment type="caution">
    <text evidence="1">The sequence shown here is derived from an EMBL/GenBank/DDBJ whole genome shotgun (WGS) entry which is preliminary data.</text>
</comment>